<proteinExistence type="predicted"/>
<gene>
    <name evidence="1" type="ORF">BDR25DRAFT_245676</name>
</gene>
<sequence>MVSPIGILYVHIINFIQAPTRPSGIGVRKKQRRPSRASTERISRERKRDPKPAVAKQNINKRRPSENPVAPVSQRNVAGPATSSKRPKGKAKQADIDEIAEAAPVLHHLQLVSKPRRISEEQIAKWPLCSQQIQDQIKFVLQRARDEVMASRRDDRRREEARQILNKVFRDLERQLSMVKVPPHTRDIHFNLDWLTERNERLRQEVTTARHSNQLLEEQVDKAKVQLKKDEKELNTLKKDAARWKEIQKQSRKLHPLLTLPKNFKMDGDGPEDIGLKKAAPVDTAMLDAPGPDIAPLIGQLRRSLESLQDNHEQVEGIHEAMQNVQAALDGFLFKHASSPQYDAL</sequence>
<comment type="caution">
    <text evidence="1">The sequence shown here is derived from an EMBL/GenBank/DDBJ whole genome shotgun (WGS) entry which is preliminary data.</text>
</comment>
<name>A0ACB6QBD1_9PLEO</name>
<evidence type="ECO:0000313" key="2">
    <source>
        <dbReference type="Proteomes" id="UP000799755"/>
    </source>
</evidence>
<dbReference type="EMBL" id="MU003550">
    <property type="protein sequence ID" value="KAF2463461.1"/>
    <property type="molecule type" value="Genomic_DNA"/>
</dbReference>
<reference evidence="1" key="1">
    <citation type="journal article" date="2020" name="Stud. Mycol.">
        <title>101 Dothideomycetes genomes: a test case for predicting lifestyles and emergence of pathogens.</title>
        <authorList>
            <person name="Haridas S."/>
            <person name="Albert R."/>
            <person name="Binder M."/>
            <person name="Bloem J."/>
            <person name="Labutti K."/>
            <person name="Salamov A."/>
            <person name="Andreopoulos B."/>
            <person name="Baker S."/>
            <person name="Barry K."/>
            <person name="Bills G."/>
            <person name="Bluhm B."/>
            <person name="Cannon C."/>
            <person name="Castanera R."/>
            <person name="Culley D."/>
            <person name="Daum C."/>
            <person name="Ezra D."/>
            <person name="Gonzalez J."/>
            <person name="Henrissat B."/>
            <person name="Kuo A."/>
            <person name="Liang C."/>
            <person name="Lipzen A."/>
            <person name="Lutzoni F."/>
            <person name="Magnuson J."/>
            <person name="Mondo S."/>
            <person name="Nolan M."/>
            <person name="Ohm R."/>
            <person name="Pangilinan J."/>
            <person name="Park H.-J."/>
            <person name="Ramirez L."/>
            <person name="Alfaro M."/>
            <person name="Sun H."/>
            <person name="Tritt A."/>
            <person name="Yoshinaga Y."/>
            <person name="Zwiers L.-H."/>
            <person name="Turgeon B."/>
            <person name="Goodwin S."/>
            <person name="Spatafora J."/>
            <person name="Crous P."/>
            <person name="Grigoriev I."/>
        </authorList>
    </citation>
    <scope>NUCLEOTIDE SEQUENCE</scope>
    <source>
        <strain evidence="1">ATCC 200398</strain>
    </source>
</reference>
<organism evidence="1 2">
    <name type="scientific">Lindgomyces ingoldianus</name>
    <dbReference type="NCBI Taxonomy" id="673940"/>
    <lineage>
        <taxon>Eukaryota</taxon>
        <taxon>Fungi</taxon>
        <taxon>Dikarya</taxon>
        <taxon>Ascomycota</taxon>
        <taxon>Pezizomycotina</taxon>
        <taxon>Dothideomycetes</taxon>
        <taxon>Pleosporomycetidae</taxon>
        <taxon>Pleosporales</taxon>
        <taxon>Lindgomycetaceae</taxon>
        <taxon>Lindgomyces</taxon>
    </lineage>
</organism>
<evidence type="ECO:0000313" key="1">
    <source>
        <dbReference type="EMBL" id="KAF2463461.1"/>
    </source>
</evidence>
<protein>
    <submittedName>
        <fullName evidence="1">Uncharacterized protein</fullName>
    </submittedName>
</protein>
<dbReference type="Proteomes" id="UP000799755">
    <property type="component" value="Unassembled WGS sequence"/>
</dbReference>
<keyword evidence="2" id="KW-1185">Reference proteome</keyword>
<accession>A0ACB6QBD1</accession>